<dbReference type="GO" id="GO:0003677">
    <property type="term" value="F:DNA binding"/>
    <property type="evidence" value="ECO:0007669"/>
    <property type="project" value="UniProtKB-KW"/>
</dbReference>
<dbReference type="STRING" id="1502745.SAMN02799620_02241"/>
<gene>
    <name evidence="8" type="ORF">SAMN02799620_02241</name>
</gene>
<keyword evidence="4" id="KW-0238">DNA-binding</keyword>
<feature type="domain" description="RNA polymerase sigma-70 region 2" evidence="6">
    <location>
        <begin position="10"/>
        <end position="71"/>
    </location>
</feature>
<keyword evidence="2" id="KW-0805">Transcription regulation</keyword>
<dbReference type="GO" id="GO:0016987">
    <property type="term" value="F:sigma factor activity"/>
    <property type="evidence" value="ECO:0007669"/>
    <property type="project" value="UniProtKB-KW"/>
</dbReference>
<protein>
    <submittedName>
        <fullName evidence="8">RNA polymerase sigma-70 factor, ECF subfamily</fullName>
    </submittedName>
</protein>
<dbReference type="InterPro" id="IPR013249">
    <property type="entry name" value="RNA_pol_sigma70_r4_t2"/>
</dbReference>
<dbReference type="Pfam" id="PF04542">
    <property type="entry name" value="Sigma70_r2"/>
    <property type="match status" value="1"/>
</dbReference>
<evidence type="ECO:0000259" key="6">
    <source>
        <dbReference type="Pfam" id="PF04542"/>
    </source>
</evidence>
<name>A0A1G4W5E0_9MYCO</name>
<dbReference type="InterPro" id="IPR013324">
    <property type="entry name" value="RNA_pol_sigma_r3/r4-like"/>
</dbReference>
<dbReference type="InterPro" id="IPR013325">
    <property type="entry name" value="RNA_pol_sigma_r2"/>
</dbReference>
<dbReference type="InterPro" id="IPR052704">
    <property type="entry name" value="ECF_Sigma-70_Domain"/>
</dbReference>
<feature type="domain" description="RNA polymerase sigma factor 70 region 4 type 2" evidence="7">
    <location>
        <begin position="106"/>
        <end position="156"/>
    </location>
</feature>
<dbReference type="InterPro" id="IPR036388">
    <property type="entry name" value="WH-like_DNA-bd_sf"/>
</dbReference>
<dbReference type="Gene3D" id="1.10.1740.10">
    <property type="match status" value="1"/>
</dbReference>
<dbReference type="NCBIfam" id="TIGR02937">
    <property type="entry name" value="sigma70-ECF"/>
    <property type="match status" value="1"/>
</dbReference>
<proteinExistence type="inferred from homology"/>
<reference evidence="9" key="1">
    <citation type="submission" date="2016-10" db="EMBL/GenBank/DDBJ databases">
        <authorList>
            <person name="Varghese N."/>
            <person name="Submissions S."/>
        </authorList>
    </citation>
    <scope>NUCLEOTIDE SEQUENCE [LARGE SCALE GENOMIC DNA]</scope>
    <source>
        <strain evidence="9">UNC267MFSha1.1M11</strain>
    </source>
</reference>
<dbReference type="AlphaFoldDB" id="A0A1G4W5E0"/>
<dbReference type="PANTHER" id="PTHR30173">
    <property type="entry name" value="SIGMA 19 FACTOR"/>
    <property type="match status" value="1"/>
</dbReference>
<evidence type="ECO:0000256" key="3">
    <source>
        <dbReference type="ARBA" id="ARBA00023082"/>
    </source>
</evidence>
<dbReference type="Proteomes" id="UP000199707">
    <property type="component" value="Unassembled WGS sequence"/>
</dbReference>
<dbReference type="EMBL" id="FMUB01000004">
    <property type="protein sequence ID" value="SCX16240.1"/>
    <property type="molecule type" value="Genomic_DNA"/>
</dbReference>
<organism evidence="8 9">
    <name type="scientific">Mycolicibacterium fluoranthenivorans</name>
    <dbReference type="NCBI Taxonomy" id="258505"/>
    <lineage>
        <taxon>Bacteria</taxon>
        <taxon>Bacillati</taxon>
        <taxon>Actinomycetota</taxon>
        <taxon>Actinomycetes</taxon>
        <taxon>Mycobacteriales</taxon>
        <taxon>Mycobacteriaceae</taxon>
        <taxon>Mycolicibacterium</taxon>
    </lineage>
</organism>
<evidence type="ECO:0000256" key="2">
    <source>
        <dbReference type="ARBA" id="ARBA00023015"/>
    </source>
</evidence>
<dbReference type="NCBIfam" id="NF007213">
    <property type="entry name" value="PRK09635.1"/>
    <property type="match status" value="1"/>
</dbReference>
<evidence type="ECO:0000256" key="4">
    <source>
        <dbReference type="ARBA" id="ARBA00023125"/>
    </source>
</evidence>
<dbReference type="SUPFAM" id="SSF88946">
    <property type="entry name" value="Sigma2 domain of RNA polymerase sigma factors"/>
    <property type="match status" value="1"/>
</dbReference>
<dbReference type="SUPFAM" id="SSF88659">
    <property type="entry name" value="Sigma3 and sigma4 domains of RNA polymerase sigma factors"/>
    <property type="match status" value="1"/>
</dbReference>
<dbReference type="RefSeq" id="WP_090356743.1">
    <property type="nucleotide sequence ID" value="NZ_FMUB01000004.1"/>
</dbReference>
<dbReference type="Pfam" id="PF08281">
    <property type="entry name" value="Sigma70_r4_2"/>
    <property type="match status" value="1"/>
</dbReference>
<evidence type="ECO:0000313" key="9">
    <source>
        <dbReference type="Proteomes" id="UP000199707"/>
    </source>
</evidence>
<sequence length="279" mass="29955">MTDSIDTAWREHHAYLVNLGYQMFGDIGDAEDVAQEAFLRLARASEPIEDVRAWLTVVTGRLCLDLLRSARVRRVHLGGDSATATFPDPTPGPADRVTLDDEVSAALLAVLRMLSPGERVAFVLHDVFGVPFEEIATTVGRPVGTCRQLARRARAKVTGAGPGLLEVTRAEHRHVTEAFITACANGDLTALTAVLDPEVWGVGTVLADPPVPAQVNHGRHDVAVNLLRYLGPGATVVCAAEPVLLAFDRGRLFAVVVLTLRGERVIKIEATADPAARQP</sequence>
<keyword evidence="5" id="KW-0804">Transcription</keyword>
<comment type="similarity">
    <text evidence="1">Belongs to the sigma-70 factor family. ECF subfamily.</text>
</comment>
<evidence type="ECO:0000313" key="8">
    <source>
        <dbReference type="EMBL" id="SCX16240.1"/>
    </source>
</evidence>
<keyword evidence="3" id="KW-0731">Sigma factor</keyword>
<evidence type="ECO:0000256" key="1">
    <source>
        <dbReference type="ARBA" id="ARBA00010641"/>
    </source>
</evidence>
<dbReference type="Gene3D" id="1.10.10.10">
    <property type="entry name" value="Winged helix-like DNA-binding domain superfamily/Winged helix DNA-binding domain"/>
    <property type="match status" value="1"/>
</dbReference>
<evidence type="ECO:0000259" key="7">
    <source>
        <dbReference type="Pfam" id="PF08281"/>
    </source>
</evidence>
<dbReference type="InterPro" id="IPR014284">
    <property type="entry name" value="RNA_pol_sigma-70_dom"/>
</dbReference>
<dbReference type="GO" id="GO:0006352">
    <property type="term" value="P:DNA-templated transcription initiation"/>
    <property type="evidence" value="ECO:0007669"/>
    <property type="project" value="InterPro"/>
</dbReference>
<evidence type="ECO:0000256" key="5">
    <source>
        <dbReference type="ARBA" id="ARBA00023163"/>
    </source>
</evidence>
<accession>A0A1G4W5E0</accession>
<dbReference type="InterPro" id="IPR007627">
    <property type="entry name" value="RNA_pol_sigma70_r2"/>
</dbReference>
<dbReference type="PANTHER" id="PTHR30173:SF43">
    <property type="entry name" value="ECF RNA POLYMERASE SIGMA FACTOR SIGI-RELATED"/>
    <property type="match status" value="1"/>
</dbReference>